<protein>
    <submittedName>
        <fullName evidence="2">Uncharacterized protein</fullName>
    </submittedName>
</protein>
<sequence length="129" mass="14305">MLQISVSMASLHSKLDFQAQPLLDDQDEKKGSSQRHQPSASLGPVETLGLIGFTLLFPFFIGMFIYIEDASHVSNTFLTRSVLLILLAANAGLATGVFWGRHEDEMWFDYVLCVAWPTAIAMLGILLFL</sequence>
<dbReference type="RefSeq" id="XP_059320228.1">
    <property type="nucleotide sequence ID" value="XM_059464245.1"/>
</dbReference>
<dbReference type="GeneID" id="84234343"/>
<reference evidence="2 3" key="1">
    <citation type="submission" date="2016-03" db="EMBL/GenBank/DDBJ databases">
        <title>Comparative genomics of Pseudogymnoascus destructans, the fungus causing white-nose syndrome of bats.</title>
        <authorList>
            <person name="Palmer J.M."/>
            <person name="Drees K.P."/>
            <person name="Foster J.T."/>
            <person name="Lindner D.L."/>
        </authorList>
    </citation>
    <scope>NUCLEOTIDE SEQUENCE [LARGE SCALE GENOMIC DNA]</scope>
    <source>
        <strain evidence="2 3">UAMH 10579</strain>
    </source>
</reference>
<keyword evidence="1" id="KW-1133">Transmembrane helix</keyword>
<feature type="transmembrane region" description="Helical" evidence="1">
    <location>
        <begin position="106"/>
        <end position="128"/>
    </location>
</feature>
<feature type="transmembrane region" description="Helical" evidence="1">
    <location>
        <begin position="78"/>
        <end position="100"/>
    </location>
</feature>
<name>A0A2P6FH76_9PEZI</name>
<keyword evidence="1" id="KW-0812">Transmembrane</keyword>
<proteinExistence type="predicted"/>
<reference evidence="3" key="2">
    <citation type="journal article" date="2018" name="Nat. Commun.">
        <title>Extreme sensitivity to ultraviolet light in the fungal pathogen causing white-nose syndrome of bats.</title>
        <authorList>
            <person name="Palmer J.M."/>
            <person name="Drees K.P."/>
            <person name="Foster J.T."/>
            <person name="Lindner D.L."/>
        </authorList>
    </citation>
    <scope>NUCLEOTIDE SEQUENCE [LARGE SCALE GENOMIC DNA]</scope>
    <source>
        <strain evidence="3">UAMH 10579</strain>
    </source>
</reference>
<evidence type="ECO:0000313" key="2">
    <source>
        <dbReference type="EMBL" id="PQM43898.1"/>
    </source>
</evidence>
<dbReference type="AlphaFoldDB" id="A0A2P6FH76"/>
<keyword evidence="3" id="KW-1185">Reference proteome</keyword>
<dbReference type="EMBL" id="KV460233">
    <property type="protein sequence ID" value="PQM43898.1"/>
    <property type="molecule type" value="Genomic_DNA"/>
</dbReference>
<evidence type="ECO:0000256" key="1">
    <source>
        <dbReference type="SAM" id="Phobius"/>
    </source>
</evidence>
<evidence type="ECO:0000313" key="3">
    <source>
        <dbReference type="Proteomes" id="UP000091956"/>
    </source>
</evidence>
<organism evidence="2 3">
    <name type="scientific">Pseudogymnoascus verrucosus</name>
    <dbReference type="NCBI Taxonomy" id="342668"/>
    <lineage>
        <taxon>Eukaryota</taxon>
        <taxon>Fungi</taxon>
        <taxon>Dikarya</taxon>
        <taxon>Ascomycota</taxon>
        <taxon>Pezizomycotina</taxon>
        <taxon>Leotiomycetes</taxon>
        <taxon>Thelebolales</taxon>
        <taxon>Thelebolaceae</taxon>
        <taxon>Pseudogymnoascus</taxon>
    </lineage>
</organism>
<dbReference type="Proteomes" id="UP000091956">
    <property type="component" value="Unassembled WGS sequence"/>
</dbReference>
<accession>A0A2P6FH76</accession>
<feature type="transmembrane region" description="Helical" evidence="1">
    <location>
        <begin position="48"/>
        <end position="66"/>
    </location>
</feature>
<gene>
    <name evidence="2" type="ORF">VE01_10794</name>
</gene>
<keyword evidence="1" id="KW-0472">Membrane</keyword>